<reference evidence="3 4" key="1">
    <citation type="journal article" date="2016" name="Genome Biol. Evol.">
        <title>Gene Family Evolution Reflects Adaptation to Soil Environmental Stressors in the Genome of the Collembolan Orchesella cincta.</title>
        <authorList>
            <person name="Faddeeva-Vakhrusheva A."/>
            <person name="Derks M.F."/>
            <person name="Anvar S.Y."/>
            <person name="Agamennone V."/>
            <person name="Suring W."/>
            <person name="Smit S."/>
            <person name="van Straalen N.M."/>
            <person name="Roelofs D."/>
        </authorList>
    </citation>
    <scope>NUCLEOTIDE SEQUENCE [LARGE SCALE GENOMIC DNA]</scope>
    <source>
        <tissue evidence="3">Mixed pool</tissue>
    </source>
</reference>
<name>A0A1D2M5M2_ORCCI</name>
<accession>A0A1D2M5M2</accession>
<dbReference type="PROSITE" id="PS00028">
    <property type="entry name" value="ZINC_FINGER_C2H2_1"/>
    <property type="match status" value="1"/>
</dbReference>
<evidence type="ECO:0000313" key="3">
    <source>
        <dbReference type="EMBL" id="ODM88212.1"/>
    </source>
</evidence>
<keyword evidence="1" id="KW-0862">Zinc</keyword>
<keyword evidence="1" id="KW-0479">Metal-binding</keyword>
<proteinExistence type="predicted"/>
<dbReference type="InterPro" id="IPR013087">
    <property type="entry name" value="Znf_C2H2_type"/>
</dbReference>
<evidence type="ECO:0000313" key="4">
    <source>
        <dbReference type="Proteomes" id="UP000094527"/>
    </source>
</evidence>
<dbReference type="GO" id="GO:0008270">
    <property type="term" value="F:zinc ion binding"/>
    <property type="evidence" value="ECO:0007669"/>
    <property type="project" value="UniProtKB-KW"/>
</dbReference>
<sequence>MTTTTKVPVKRIKLEEPAIDNFMEVIEEENNDEEDMNSELDFNSLLDVSIEESSSKPQLTLSTRLPDHCRVKFLNGFVCKCKKHFSSESYLIITVRYYNQRKFEMQEMWTKSSLLVHYQTHLKEKHKATVPGGVIGCSLCGPNFATRARFHEHRHEFHSNADSTR</sequence>
<keyword evidence="1" id="KW-0863">Zinc-finger</keyword>
<evidence type="ECO:0000256" key="1">
    <source>
        <dbReference type="PROSITE-ProRule" id="PRU00042"/>
    </source>
</evidence>
<dbReference type="PROSITE" id="PS50157">
    <property type="entry name" value="ZINC_FINGER_C2H2_2"/>
    <property type="match status" value="1"/>
</dbReference>
<keyword evidence="4" id="KW-1185">Reference proteome</keyword>
<evidence type="ECO:0000259" key="2">
    <source>
        <dbReference type="PROSITE" id="PS50157"/>
    </source>
</evidence>
<dbReference type="Proteomes" id="UP000094527">
    <property type="component" value="Unassembled WGS sequence"/>
</dbReference>
<protein>
    <submittedName>
        <fullName evidence="3">Putative zinc finger protein</fullName>
    </submittedName>
</protein>
<comment type="caution">
    <text evidence="3">The sequence shown here is derived from an EMBL/GenBank/DDBJ whole genome shotgun (WGS) entry which is preliminary data.</text>
</comment>
<feature type="domain" description="C2H2-type" evidence="2">
    <location>
        <begin position="135"/>
        <end position="163"/>
    </location>
</feature>
<dbReference type="EMBL" id="LJIJ01003960">
    <property type="protein sequence ID" value="ODM88212.1"/>
    <property type="molecule type" value="Genomic_DNA"/>
</dbReference>
<dbReference type="AlphaFoldDB" id="A0A1D2M5M2"/>
<organism evidence="3 4">
    <name type="scientific">Orchesella cincta</name>
    <name type="common">Springtail</name>
    <name type="synonym">Podura cincta</name>
    <dbReference type="NCBI Taxonomy" id="48709"/>
    <lineage>
        <taxon>Eukaryota</taxon>
        <taxon>Metazoa</taxon>
        <taxon>Ecdysozoa</taxon>
        <taxon>Arthropoda</taxon>
        <taxon>Hexapoda</taxon>
        <taxon>Collembola</taxon>
        <taxon>Entomobryomorpha</taxon>
        <taxon>Entomobryoidea</taxon>
        <taxon>Orchesellidae</taxon>
        <taxon>Orchesellinae</taxon>
        <taxon>Orchesella</taxon>
    </lineage>
</organism>
<gene>
    <name evidence="3" type="ORF">Ocin01_18470</name>
</gene>